<evidence type="ECO:0000259" key="13">
    <source>
        <dbReference type="Pfam" id="PF07885"/>
    </source>
</evidence>
<feature type="transmembrane region" description="Helical" evidence="12">
    <location>
        <begin position="366"/>
        <end position="388"/>
    </location>
</feature>
<evidence type="ECO:0000256" key="2">
    <source>
        <dbReference type="ARBA" id="ARBA00022448"/>
    </source>
</evidence>
<accession>F0Y6G6</accession>
<keyword evidence="10" id="KW-0407">Ion channel</keyword>
<keyword evidence="9 12" id="KW-0472">Membrane</keyword>
<dbReference type="OrthoDB" id="69720at2759"/>
<dbReference type="InParanoid" id="F0Y6G6"/>
<feature type="transmembrane region" description="Helical" evidence="12">
    <location>
        <begin position="446"/>
        <end position="463"/>
    </location>
</feature>
<feature type="compositionally biased region" description="Low complexity" evidence="11">
    <location>
        <begin position="604"/>
        <end position="620"/>
    </location>
</feature>
<proteinExistence type="predicted"/>
<feature type="transmembrane region" description="Helical" evidence="12">
    <location>
        <begin position="265"/>
        <end position="283"/>
    </location>
</feature>
<evidence type="ECO:0000256" key="3">
    <source>
        <dbReference type="ARBA" id="ARBA00022538"/>
    </source>
</evidence>
<feature type="transmembrane region" description="Helical" evidence="12">
    <location>
        <begin position="137"/>
        <end position="161"/>
    </location>
</feature>
<keyword evidence="3" id="KW-0633">Potassium transport</keyword>
<feature type="transmembrane region" description="Helical" evidence="12">
    <location>
        <begin position="295"/>
        <end position="314"/>
    </location>
</feature>
<dbReference type="InterPro" id="IPR047871">
    <property type="entry name" value="K_chnl_Slo-like"/>
</dbReference>
<feature type="region of interest" description="Disordered" evidence="11">
    <location>
        <begin position="591"/>
        <end position="841"/>
    </location>
</feature>
<dbReference type="InterPro" id="IPR013099">
    <property type="entry name" value="K_chnl_dom"/>
</dbReference>
<comment type="subcellular location">
    <subcellularLocation>
        <location evidence="1">Membrane</location>
        <topology evidence="1">Multi-pass membrane protein</topology>
    </subcellularLocation>
</comment>
<keyword evidence="6" id="KW-0630">Potassium</keyword>
<keyword evidence="5" id="KW-0631">Potassium channel</keyword>
<evidence type="ECO:0000256" key="7">
    <source>
        <dbReference type="ARBA" id="ARBA00022989"/>
    </source>
</evidence>
<keyword evidence="15" id="KW-1185">Reference proteome</keyword>
<sequence length="981" mass="106024">MAGSDYGVNHRDAKVNATMPGSQVVPHHSPRGHRETAAEFAAHEAQAHAMHEKMERVKSMAARRKPDKEERSGWGCSTVLRAEDAGFDRPLAWSWVSVGALAAASYYGGARYLDLLTQDVYGGVRCASCDLRPGRSFAYGGCAAAAFVVASLGVSDVLAAWSPRWIFPVDPAAPGGGLARLRSVARSASYEFLQFLVSIAAVVSYLDGLRLVALVDEPGDPLHLHYVVGGHKHATRDHPWRRGDANDNPLGINGRAVSDFLRLEIFVLWAVGLNAVLNGLLRVTAPKTMYEPKLWVALDLIDLGCVLGVAYPRILEAEGYAGTKVGGYSMFILFGVFRFLRGLRFERFVLMRYGYVGVPSLRLNGVYVRFITLLFKMIFIVLSMGALISCAEYPCGPNAVRHDRLEELGNCNIAFRSYDRCIYFLIVTFSTVGYGDMYPATQVGRFVIIVILVFVLCFLPDLLGDIAELSDGDDMSNDDKIIASVGAAWEEIVQCHHKVDHLAGALDAIAGVAKAAGLARSPRDGAAKDRGGDGAAAAAAAAAEAKATGDELRGALRDGFAAARSDAEYALDALRDIQRRLAVLEDAAHERPPAYAPARPSPRAPAAARDAPAAPESPELPARPPPSAAPHPALASPFALPLPWYFAPPPDGDADRFREPLRARRRSPRSKRKPARDERPLRPLPRSGPGNASRIARWEEKKARAAARRAEQQRQDSQQARQTGLQQVPGMAVPHRVDMFTKASGMVEAPRHDDPFARPALAPEPAEPSQPPRRRPSSKVSQPPGGGSSWSIGGGVAAPRQTNADDYQAQLRAQVEARECQRAEDRRRRVEADRADDARVAREAAQLRRQVDGEVEQQRSRERSVQAREEAYRKYMNMGAMGMASGALPLAPAASRGASPAPTTARVARHEQPRAAPPPSAALGDYDQFKANLPGYGSRGGVSSNAFASKGTNQNTGNMLTDRRTSRVLAPPGGRSSIVFG</sequence>
<feature type="compositionally biased region" description="Basic residues" evidence="11">
    <location>
        <begin position="663"/>
        <end position="674"/>
    </location>
</feature>
<organism evidence="15">
    <name type="scientific">Aureococcus anophagefferens</name>
    <name type="common">Harmful bloom alga</name>
    <dbReference type="NCBI Taxonomy" id="44056"/>
    <lineage>
        <taxon>Eukaryota</taxon>
        <taxon>Sar</taxon>
        <taxon>Stramenopiles</taxon>
        <taxon>Ochrophyta</taxon>
        <taxon>Pelagophyceae</taxon>
        <taxon>Pelagomonadales</taxon>
        <taxon>Pelagomonadaceae</taxon>
        <taxon>Aureococcus</taxon>
    </lineage>
</organism>
<keyword evidence="7 12" id="KW-1133">Transmembrane helix</keyword>
<dbReference type="PANTHER" id="PTHR10027:SF10">
    <property type="entry name" value="SLOWPOKE 2, ISOFORM D"/>
    <property type="match status" value="1"/>
</dbReference>
<dbReference type="AlphaFoldDB" id="F0Y6G6"/>
<keyword evidence="2" id="KW-0813">Transport</keyword>
<feature type="compositionally biased region" description="Basic and acidic residues" evidence="11">
    <location>
        <begin position="815"/>
        <end position="841"/>
    </location>
</feature>
<dbReference type="KEGG" id="aaf:AURANDRAFT_63556"/>
<evidence type="ECO:0000256" key="12">
    <source>
        <dbReference type="SAM" id="Phobius"/>
    </source>
</evidence>
<reference evidence="14 15" key="1">
    <citation type="journal article" date="2011" name="Proc. Natl. Acad. Sci. U.S.A.">
        <title>Niche of harmful alga Aureococcus anophagefferens revealed through ecogenomics.</title>
        <authorList>
            <person name="Gobler C.J."/>
            <person name="Berry D.L."/>
            <person name="Dyhrman S.T."/>
            <person name="Wilhelm S.W."/>
            <person name="Salamov A."/>
            <person name="Lobanov A.V."/>
            <person name="Zhang Y."/>
            <person name="Collier J.L."/>
            <person name="Wurch L.L."/>
            <person name="Kustka A.B."/>
            <person name="Dill B.D."/>
            <person name="Shah M."/>
            <person name="VerBerkmoes N.C."/>
            <person name="Kuo A."/>
            <person name="Terry A."/>
            <person name="Pangilinan J."/>
            <person name="Lindquist E.A."/>
            <person name="Lucas S."/>
            <person name="Paulsen I.T."/>
            <person name="Hattenrath-Lehmann T.K."/>
            <person name="Talmage S.C."/>
            <person name="Walker E.A."/>
            <person name="Koch F."/>
            <person name="Burson A.M."/>
            <person name="Marcoval M.A."/>
            <person name="Tang Y.Z."/>
            <person name="Lecleir G.R."/>
            <person name="Coyne K.J."/>
            <person name="Berg G.M."/>
            <person name="Bertrand E.M."/>
            <person name="Saito M.A."/>
            <person name="Gladyshev V.N."/>
            <person name="Grigoriev I.V."/>
        </authorList>
    </citation>
    <scope>NUCLEOTIDE SEQUENCE [LARGE SCALE GENOMIC DNA]</scope>
    <source>
        <strain evidence="15">CCMP 1984</strain>
    </source>
</reference>
<feature type="transmembrane region" description="Helical" evidence="12">
    <location>
        <begin position="188"/>
        <end position="206"/>
    </location>
</feature>
<evidence type="ECO:0000256" key="6">
    <source>
        <dbReference type="ARBA" id="ARBA00022958"/>
    </source>
</evidence>
<feature type="transmembrane region" description="Helical" evidence="12">
    <location>
        <begin position="326"/>
        <end position="345"/>
    </location>
</feature>
<feature type="domain" description="Potassium channel" evidence="13">
    <location>
        <begin position="420"/>
        <end position="467"/>
    </location>
</feature>
<dbReference type="SUPFAM" id="SSF81324">
    <property type="entry name" value="Voltage-gated potassium channels"/>
    <property type="match status" value="1"/>
</dbReference>
<dbReference type="GeneID" id="20224392"/>
<protein>
    <recommendedName>
        <fullName evidence="13">Potassium channel domain-containing protein</fullName>
    </recommendedName>
</protein>
<dbReference type="Gene3D" id="1.10.287.70">
    <property type="match status" value="1"/>
</dbReference>
<evidence type="ECO:0000256" key="5">
    <source>
        <dbReference type="ARBA" id="ARBA00022826"/>
    </source>
</evidence>
<evidence type="ECO:0000256" key="4">
    <source>
        <dbReference type="ARBA" id="ARBA00022692"/>
    </source>
</evidence>
<feature type="compositionally biased region" description="Basic and acidic residues" evidence="11">
    <location>
        <begin position="696"/>
        <end position="714"/>
    </location>
</feature>
<gene>
    <name evidence="14" type="ORF">AURANDRAFT_63556</name>
</gene>
<dbReference type="Pfam" id="PF07885">
    <property type="entry name" value="Ion_trans_2"/>
    <property type="match status" value="1"/>
</dbReference>
<keyword evidence="8" id="KW-0406">Ion transport</keyword>
<keyword evidence="4 12" id="KW-0812">Transmembrane</keyword>
<dbReference type="eggNOG" id="ENOG502SD4N">
    <property type="taxonomic scope" value="Eukaryota"/>
</dbReference>
<evidence type="ECO:0000313" key="14">
    <source>
        <dbReference type="EMBL" id="EGB09207.1"/>
    </source>
</evidence>
<dbReference type="EMBL" id="GL833126">
    <property type="protein sequence ID" value="EGB09207.1"/>
    <property type="molecule type" value="Genomic_DNA"/>
</dbReference>
<feature type="compositionally biased region" description="Basic and acidic residues" evidence="11">
    <location>
        <begin position="653"/>
        <end position="662"/>
    </location>
</feature>
<evidence type="ECO:0000313" key="15">
    <source>
        <dbReference type="Proteomes" id="UP000002729"/>
    </source>
</evidence>
<evidence type="ECO:0000256" key="9">
    <source>
        <dbReference type="ARBA" id="ARBA00023136"/>
    </source>
</evidence>
<feature type="compositionally biased region" description="Polar residues" evidence="11">
    <location>
        <begin position="944"/>
        <end position="959"/>
    </location>
</feature>
<name>F0Y6G6_AURAN</name>
<feature type="region of interest" description="Disordered" evidence="11">
    <location>
        <begin position="892"/>
        <end position="927"/>
    </location>
</feature>
<evidence type="ECO:0000256" key="1">
    <source>
        <dbReference type="ARBA" id="ARBA00004141"/>
    </source>
</evidence>
<evidence type="ECO:0000256" key="8">
    <source>
        <dbReference type="ARBA" id="ARBA00023065"/>
    </source>
</evidence>
<evidence type="ECO:0000256" key="11">
    <source>
        <dbReference type="SAM" id="MobiDB-lite"/>
    </source>
</evidence>
<feature type="transmembrane region" description="Helical" evidence="12">
    <location>
        <begin position="422"/>
        <end position="439"/>
    </location>
</feature>
<feature type="compositionally biased region" description="Gly residues" evidence="11">
    <location>
        <begin position="784"/>
        <end position="796"/>
    </location>
</feature>
<feature type="region of interest" description="Disordered" evidence="11">
    <location>
        <begin position="1"/>
        <end position="35"/>
    </location>
</feature>
<feature type="compositionally biased region" description="Low complexity" evidence="11">
    <location>
        <begin position="630"/>
        <end position="643"/>
    </location>
</feature>
<evidence type="ECO:0000256" key="10">
    <source>
        <dbReference type="ARBA" id="ARBA00023303"/>
    </source>
</evidence>
<dbReference type="Proteomes" id="UP000002729">
    <property type="component" value="Unassembled WGS sequence"/>
</dbReference>
<dbReference type="GO" id="GO:0016020">
    <property type="term" value="C:membrane"/>
    <property type="evidence" value="ECO:0007669"/>
    <property type="project" value="UniProtKB-SubCell"/>
</dbReference>
<dbReference type="GO" id="GO:0005267">
    <property type="term" value="F:potassium channel activity"/>
    <property type="evidence" value="ECO:0007669"/>
    <property type="project" value="UniProtKB-KW"/>
</dbReference>
<dbReference type="PANTHER" id="PTHR10027">
    <property type="entry name" value="CALCIUM-ACTIVATED POTASSIUM CHANNEL ALPHA CHAIN"/>
    <property type="match status" value="1"/>
</dbReference>
<dbReference type="RefSeq" id="XP_009036315.1">
    <property type="nucleotide sequence ID" value="XM_009038067.1"/>
</dbReference>
<feature type="compositionally biased region" description="Low complexity" evidence="11">
    <location>
        <begin position="892"/>
        <end position="905"/>
    </location>
</feature>
<feature type="region of interest" description="Disordered" evidence="11">
    <location>
        <begin position="944"/>
        <end position="981"/>
    </location>
</feature>